<feature type="domain" description="RRM" evidence="2">
    <location>
        <begin position="172"/>
        <end position="240"/>
    </location>
</feature>
<feature type="region of interest" description="Disordered" evidence="1">
    <location>
        <begin position="264"/>
        <end position="330"/>
    </location>
</feature>
<dbReference type="EMBL" id="CP090172">
    <property type="protein sequence ID" value="UJO22544.1"/>
    <property type="molecule type" value="Genomic_DNA"/>
</dbReference>
<reference evidence="3" key="2">
    <citation type="journal article" date="2022" name="Microb. Genom.">
        <title>A chromosome-scale genome assembly of the tomato pathogen Cladosporium fulvum reveals a compartmentalized genome architecture and the presence of a dispensable chromosome.</title>
        <authorList>
            <person name="Zaccaron A.Z."/>
            <person name="Chen L.H."/>
            <person name="Samaras A."/>
            <person name="Stergiopoulos I."/>
        </authorList>
    </citation>
    <scope>NUCLEOTIDE SEQUENCE</scope>
    <source>
        <strain evidence="3">Race5_Kim</strain>
    </source>
</reference>
<dbReference type="KEGG" id="ffu:CLAFUR5_12414"/>
<accession>A0A9Q8PH44</accession>
<evidence type="ECO:0000313" key="3">
    <source>
        <dbReference type="EMBL" id="UJO22544.1"/>
    </source>
</evidence>
<dbReference type="Proteomes" id="UP000756132">
    <property type="component" value="Chromosome 10"/>
</dbReference>
<dbReference type="InterPro" id="IPR035979">
    <property type="entry name" value="RBD_domain_sf"/>
</dbReference>
<dbReference type="InterPro" id="IPR012677">
    <property type="entry name" value="Nucleotide-bd_a/b_plait_sf"/>
</dbReference>
<dbReference type="AlphaFoldDB" id="A0A9Q8PH44"/>
<feature type="compositionally biased region" description="Low complexity" evidence="1">
    <location>
        <begin position="282"/>
        <end position="293"/>
    </location>
</feature>
<dbReference type="SUPFAM" id="SSF54928">
    <property type="entry name" value="RNA-binding domain, RBD"/>
    <property type="match status" value="1"/>
</dbReference>
<protein>
    <recommendedName>
        <fullName evidence="2">RRM domain-containing protein</fullName>
    </recommendedName>
</protein>
<name>A0A9Q8PH44_PASFU</name>
<gene>
    <name evidence="3" type="ORF">CLAFUR5_12414</name>
</gene>
<dbReference type="GO" id="GO:0003723">
    <property type="term" value="F:RNA binding"/>
    <property type="evidence" value="ECO:0007669"/>
    <property type="project" value="InterPro"/>
</dbReference>
<dbReference type="RefSeq" id="XP_047766910.1">
    <property type="nucleotide sequence ID" value="XM_047911562.1"/>
</dbReference>
<evidence type="ECO:0000259" key="2">
    <source>
        <dbReference type="Pfam" id="PF00076"/>
    </source>
</evidence>
<dbReference type="GeneID" id="71992292"/>
<proteinExistence type="predicted"/>
<evidence type="ECO:0000256" key="1">
    <source>
        <dbReference type="SAM" id="MobiDB-lite"/>
    </source>
</evidence>
<dbReference type="OrthoDB" id="412402at2759"/>
<reference evidence="3" key="1">
    <citation type="submission" date="2021-12" db="EMBL/GenBank/DDBJ databases">
        <authorList>
            <person name="Zaccaron A."/>
            <person name="Stergiopoulos I."/>
        </authorList>
    </citation>
    <scope>NUCLEOTIDE SEQUENCE</scope>
    <source>
        <strain evidence="3">Race5_Kim</strain>
    </source>
</reference>
<dbReference type="Pfam" id="PF00076">
    <property type="entry name" value="RRM_1"/>
    <property type="match status" value="1"/>
</dbReference>
<dbReference type="Gene3D" id="3.30.70.330">
    <property type="match status" value="1"/>
</dbReference>
<organism evidence="3 4">
    <name type="scientific">Passalora fulva</name>
    <name type="common">Tomato leaf mold</name>
    <name type="synonym">Cladosporium fulvum</name>
    <dbReference type="NCBI Taxonomy" id="5499"/>
    <lineage>
        <taxon>Eukaryota</taxon>
        <taxon>Fungi</taxon>
        <taxon>Dikarya</taxon>
        <taxon>Ascomycota</taxon>
        <taxon>Pezizomycotina</taxon>
        <taxon>Dothideomycetes</taxon>
        <taxon>Dothideomycetidae</taxon>
        <taxon>Mycosphaerellales</taxon>
        <taxon>Mycosphaerellaceae</taxon>
        <taxon>Fulvia</taxon>
    </lineage>
</organism>
<evidence type="ECO:0000313" key="4">
    <source>
        <dbReference type="Proteomes" id="UP000756132"/>
    </source>
</evidence>
<sequence length="330" mass="37648">MEFLQHPATLYCEEVVAWINPCVGVVAFVEASTYGTPHSYIKDKWFDMHYSLPQVLTDIQVDSQAVEHYNNVLLSGTEYTYERQRYERTVSEVENHILRDLLVDVALQRYQKANRYTVSLTILEKVMLGEYGWLPAGSPLHLPDLPIVTIVDDVSYMARRGDTEPLQENFVAIKNLPRHLQKWQLLEFMAKQGLPMPIRLTCLHKDEWFIGVAFADYHDSEIAAEAMTSMNQLTIDGREVMAEPKTMQSRMHRNLVYRHERHHRVWSGETSSTERETESLKASTSTADADASSQITDQNSVVADMEAGAESIASGSDEYHSCSEWPSAEQ</sequence>
<dbReference type="InterPro" id="IPR000504">
    <property type="entry name" value="RRM_dom"/>
</dbReference>
<keyword evidence="4" id="KW-1185">Reference proteome</keyword>